<evidence type="ECO:0000313" key="2">
    <source>
        <dbReference type="Proteomes" id="UP000230709"/>
    </source>
</evidence>
<protein>
    <submittedName>
        <fullName evidence="1">Uncharacterized protein</fullName>
    </submittedName>
</protein>
<keyword evidence="2" id="KW-1185">Reference proteome</keyword>
<dbReference type="EMBL" id="CP023737">
    <property type="protein sequence ID" value="ATQ67331.1"/>
    <property type="molecule type" value="Genomic_DNA"/>
</dbReference>
<evidence type="ECO:0000313" key="1">
    <source>
        <dbReference type="EMBL" id="ATQ67331.1"/>
    </source>
</evidence>
<reference evidence="2" key="1">
    <citation type="submission" date="2017-10" db="EMBL/GenBank/DDBJ databases">
        <title>Completed PacBio SMRT sequence of Methylosinus trichosporium OB3b reveals presence of a third large plasmid.</title>
        <authorList>
            <person name="Charles T.C."/>
            <person name="Lynch M.D.J."/>
            <person name="Heil J.R."/>
            <person name="Cheng J."/>
        </authorList>
    </citation>
    <scope>NUCLEOTIDE SEQUENCE [LARGE SCALE GENOMIC DNA]</scope>
    <source>
        <strain evidence="2">OB3b</strain>
    </source>
</reference>
<sequence length="93" mass="10515">MFQVSFRDNTVRVTEKENDIGAPIYEIELLNGSGEVVESFDDELLDKDDGTNGSIESWYSIIHELYNTARRTALGAEKVLDEIIADLDDIMPF</sequence>
<accession>A0A2D2CX46</accession>
<name>A0A2D2CX46_METT3</name>
<dbReference type="AlphaFoldDB" id="A0A2D2CX46"/>
<dbReference type="KEGG" id="mtw:CQW49_05050"/>
<organism evidence="1 2">
    <name type="scientific">Methylosinus trichosporium (strain ATCC 35070 / NCIMB 11131 / UNIQEM 75 / OB3b)</name>
    <dbReference type="NCBI Taxonomy" id="595536"/>
    <lineage>
        <taxon>Bacteria</taxon>
        <taxon>Pseudomonadati</taxon>
        <taxon>Pseudomonadota</taxon>
        <taxon>Alphaproteobacteria</taxon>
        <taxon>Hyphomicrobiales</taxon>
        <taxon>Methylocystaceae</taxon>
        <taxon>Methylosinus</taxon>
    </lineage>
</organism>
<gene>
    <name evidence="1" type="ORF">CQW49_05050</name>
</gene>
<dbReference type="Proteomes" id="UP000230709">
    <property type="component" value="Chromosome"/>
</dbReference>
<proteinExistence type="predicted"/>